<accession>A0ABQ5IYZ9</accession>
<feature type="region of interest" description="Disordered" evidence="1">
    <location>
        <begin position="90"/>
        <end position="109"/>
    </location>
</feature>
<dbReference type="InterPro" id="IPR021109">
    <property type="entry name" value="Peptidase_aspartic_dom_sf"/>
</dbReference>
<keyword evidence="2" id="KW-0548">Nucleotidyltransferase</keyword>
<dbReference type="SUPFAM" id="SSF50630">
    <property type="entry name" value="Acid proteases"/>
    <property type="match status" value="1"/>
</dbReference>
<protein>
    <submittedName>
        <fullName evidence="2">RNA-directed DNA polymerase, eukaryota, reverse transcriptase zinc-binding domain protein</fullName>
    </submittedName>
</protein>
<name>A0ABQ5IYZ9_9ASTR</name>
<organism evidence="2 3">
    <name type="scientific">Tanacetum coccineum</name>
    <dbReference type="NCBI Taxonomy" id="301880"/>
    <lineage>
        <taxon>Eukaryota</taxon>
        <taxon>Viridiplantae</taxon>
        <taxon>Streptophyta</taxon>
        <taxon>Embryophyta</taxon>
        <taxon>Tracheophyta</taxon>
        <taxon>Spermatophyta</taxon>
        <taxon>Magnoliopsida</taxon>
        <taxon>eudicotyledons</taxon>
        <taxon>Gunneridae</taxon>
        <taxon>Pentapetalae</taxon>
        <taxon>asterids</taxon>
        <taxon>campanulids</taxon>
        <taxon>Asterales</taxon>
        <taxon>Asteraceae</taxon>
        <taxon>Asteroideae</taxon>
        <taxon>Anthemideae</taxon>
        <taxon>Anthemidinae</taxon>
        <taxon>Tanacetum</taxon>
    </lineage>
</organism>
<dbReference type="CDD" id="cd00303">
    <property type="entry name" value="retropepsin_like"/>
    <property type="match status" value="1"/>
</dbReference>
<dbReference type="Pfam" id="PF08284">
    <property type="entry name" value="RVP_2"/>
    <property type="match status" value="1"/>
</dbReference>
<keyword evidence="2" id="KW-0808">Transferase</keyword>
<feature type="region of interest" description="Disordered" evidence="1">
    <location>
        <begin position="390"/>
        <end position="413"/>
    </location>
</feature>
<feature type="region of interest" description="Disordered" evidence="1">
    <location>
        <begin position="225"/>
        <end position="247"/>
    </location>
</feature>
<reference evidence="2" key="1">
    <citation type="journal article" date="2022" name="Int. J. Mol. Sci.">
        <title>Draft Genome of Tanacetum Coccineum: Genomic Comparison of Closely Related Tanacetum-Family Plants.</title>
        <authorList>
            <person name="Yamashiro T."/>
            <person name="Shiraishi A."/>
            <person name="Nakayama K."/>
            <person name="Satake H."/>
        </authorList>
    </citation>
    <scope>NUCLEOTIDE SEQUENCE</scope>
</reference>
<evidence type="ECO:0000256" key="1">
    <source>
        <dbReference type="SAM" id="MobiDB-lite"/>
    </source>
</evidence>
<dbReference type="GO" id="GO:0003964">
    <property type="term" value="F:RNA-directed DNA polymerase activity"/>
    <property type="evidence" value="ECO:0007669"/>
    <property type="project" value="UniProtKB-KW"/>
</dbReference>
<evidence type="ECO:0000313" key="3">
    <source>
        <dbReference type="Proteomes" id="UP001151760"/>
    </source>
</evidence>
<proteinExistence type="predicted"/>
<sequence>MFDASALKTQNDRFSHLYMNLSKEMHADLNTLHLLKIELESDRQNSQQCMICFCMNGSLKEAPFLNVLMTSVPISSSLVLHQMTSDHNRSELGIHDHSNEQSSSSCSQAIDKSPTHYPCDSARTFRVILFSIHNDEWKSFQCHHQTALRSYALSWKPCQGDSLNLPDHRPFYKHQDSRIMKAQELKTKTSAQTPIYKIFLQRYQVYQGRLLASFQDDAKYKHVGQDIRSQGGKDDQDGRIKRQRSQELNDKSNLIDLTKECYNELTSGEIVSLKILSRTMEVRNIMDGIDIEDLTIEQYLELTQNHASSVGIKVDDMTIAEYLEYEETIKTQDCDEYQPHSAKDDASQFPIHPKITKTLSKYTKENEDIKKQEQSDQGLAQIDQLRRQEHEVSECKMIHTPKNDAPQKETSQIERISSLPEKPNPGSLTIPCSVDIFNINAIADLGASVNIMSESILEELSLADPKNANIIVEMADKTRCVSQGIIENVLVKIDKFSFTSDFVIIDTKGLNNKTIILGRPFLANIRAEINISTREVSLGIKEDRVKIKMKEQECNFTTAVSEHLNERPTSQDELSHGADSKTHWCEPVRQEHEKGYTLWASRDPYHKICNGGRILDKKLKHYWKSTNNDDRIDLEWEDNKLGGQTREKTITETREDPEKCGETKTRAIIGEMVNKLPKEWFSGVSKDKDDLEGIIDYLEPTLYNGFIDHNDEAYKRRRNKLLGMPYTEPPRIIKEEAEITKYNLGAGEDPEARRQLSRLA</sequence>
<feature type="compositionally biased region" description="Basic and acidic residues" evidence="1">
    <location>
        <begin position="90"/>
        <end position="99"/>
    </location>
</feature>
<keyword evidence="2" id="KW-0695">RNA-directed DNA polymerase</keyword>
<feature type="compositionally biased region" description="Basic and acidic residues" evidence="1">
    <location>
        <begin position="390"/>
        <end position="407"/>
    </location>
</feature>
<gene>
    <name evidence="2" type="ORF">Tco_1121741</name>
</gene>
<reference evidence="2" key="2">
    <citation type="submission" date="2022-01" db="EMBL/GenBank/DDBJ databases">
        <authorList>
            <person name="Yamashiro T."/>
            <person name="Shiraishi A."/>
            <person name="Satake H."/>
            <person name="Nakayama K."/>
        </authorList>
    </citation>
    <scope>NUCLEOTIDE SEQUENCE</scope>
</reference>
<keyword evidence="3" id="KW-1185">Reference proteome</keyword>
<dbReference type="PANTHER" id="PTHR33067">
    <property type="entry name" value="RNA-DIRECTED DNA POLYMERASE-RELATED"/>
    <property type="match status" value="1"/>
</dbReference>
<dbReference type="Proteomes" id="UP001151760">
    <property type="component" value="Unassembled WGS sequence"/>
</dbReference>
<comment type="caution">
    <text evidence="2">The sequence shown here is derived from an EMBL/GenBank/DDBJ whole genome shotgun (WGS) entry which is preliminary data.</text>
</comment>
<dbReference type="EMBL" id="BQNB010021336">
    <property type="protein sequence ID" value="GJU05311.1"/>
    <property type="molecule type" value="Genomic_DNA"/>
</dbReference>
<evidence type="ECO:0000313" key="2">
    <source>
        <dbReference type="EMBL" id="GJU05311.1"/>
    </source>
</evidence>
<dbReference type="Gene3D" id="2.40.70.10">
    <property type="entry name" value="Acid Proteases"/>
    <property type="match status" value="1"/>
</dbReference>
<dbReference type="PANTHER" id="PTHR33067:SF9">
    <property type="entry name" value="RNA-DIRECTED DNA POLYMERASE"/>
    <property type="match status" value="1"/>
</dbReference>